<dbReference type="Gene3D" id="3.60.15.10">
    <property type="entry name" value="Ribonuclease Z/Hydroxyacylglutathione hydrolase-like"/>
    <property type="match status" value="1"/>
</dbReference>
<evidence type="ECO:0000259" key="1">
    <source>
        <dbReference type="SMART" id="SM00849"/>
    </source>
</evidence>
<dbReference type="GO" id="GO:0004190">
    <property type="term" value="F:aspartic-type endopeptidase activity"/>
    <property type="evidence" value="ECO:0007669"/>
    <property type="project" value="InterPro"/>
</dbReference>
<dbReference type="InterPro" id="IPR001969">
    <property type="entry name" value="Aspartic_peptidase_AS"/>
</dbReference>
<dbReference type="PROSITE" id="PS00141">
    <property type="entry name" value="ASP_PROTEASE"/>
    <property type="match status" value="1"/>
</dbReference>
<dbReference type="EMBL" id="RXIF01000002">
    <property type="protein sequence ID" value="RZN65480.1"/>
    <property type="molecule type" value="Genomic_DNA"/>
</dbReference>
<dbReference type="GO" id="GO:0006508">
    <property type="term" value="P:proteolysis"/>
    <property type="evidence" value="ECO:0007669"/>
    <property type="project" value="InterPro"/>
</dbReference>
<reference evidence="2 3" key="1">
    <citation type="journal article" date="2019" name="Nat. Microbiol.">
        <title>Wide diversity of methane and short-chain alkane metabolisms in uncultured archaea.</title>
        <authorList>
            <person name="Borrel G."/>
            <person name="Adam P.S."/>
            <person name="McKay L.J."/>
            <person name="Chen L.X."/>
            <person name="Sierra-Garcia I.N."/>
            <person name="Sieber C.M."/>
            <person name="Letourneur Q."/>
            <person name="Ghozlane A."/>
            <person name="Andersen G.L."/>
            <person name="Li W.J."/>
            <person name="Hallam S.J."/>
            <person name="Muyzer G."/>
            <person name="de Oliveira V.M."/>
            <person name="Inskeep W.P."/>
            <person name="Banfield J.F."/>
            <person name="Gribaldo S."/>
        </authorList>
    </citation>
    <scope>NUCLEOTIDE SEQUENCE [LARGE SCALE GENOMIC DNA]</scope>
    <source>
        <strain evidence="2">NM1a</strain>
    </source>
</reference>
<keyword evidence="2" id="KW-0378">Hydrolase</keyword>
<dbReference type="AlphaFoldDB" id="A0A520KTV7"/>
<feature type="domain" description="Metallo-beta-lactamase" evidence="1">
    <location>
        <begin position="38"/>
        <end position="211"/>
    </location>
</feature>
<gene>
    <name evidence="2" type="ORF">EF806_00890</name>
</gene>
<evidence type="ECO:0000313" key="2">
    <source>
        <dbReference type="EMBL" id="RZN65480.1"/>
    </source>
</evidence>
<dbReference type="SMART" id="SM00849">
    <property type="entry name" value="Lactamase_B"/>
    <property type="match status" value="1"/>
</dbReference>
<organism evidence="2 3">
    <name type="scientific">Methanoliparum thermophilum</name>
    <dbReference type="NCBI Taxonomy" id="2491083"/>
    <lineage>
        <taxon>Archaea</taxon>
        <taxon>Methanobacteriati</taxon>
        <taxon>Methanobacteriota</taxon>
        <taxon>Candidatus Methanoliparia</taxon>
        <taxon>Candidatus Methanoliparales</taxon>
        <taxon>Candidatus Methanoliparaceae</taxon>
        <taxon>Candidatus Methanoliparum</taxon>
    </lineage>
</organism>
<dbReference type="InterPro" id="IPR036866">
    <property type="entry name" value="RibonucZ/Hydroxyglut_hydro"/>
</dbReference>
<comment type="caution">
    <text evidence="2">The sequence shown here is derived from an EMBL/GenBank/DDBJ whole genome shotgun (WGS) entry which is preliminary data.</text>
</comment>
<dbReference type="PANTHER" id="PTHR13754">
    <property type="entry name" value="METALLO-BETA-LACTAMASE SUPERFAMILY PROTEIN"/>
    <property type="match status" value="1"/>
</dbReference>
<name>A0A520KTV7_METT2</name>
<sequence length="295" mass="32817">MSGSDAYEMVKMKIITLSENTVSENSNPIIKHSGLGEWGLSILIEADDHKILFDTGASISTVHNADLIGIDLSKIDNIVLSHGHYDHAGGLRDVLKRMRKNVEIIAHPDVWASKYSMVPKKDPIYIGIPFQRDELESLGASFNLTREPVWITENIVTSGEIPMANEYEKIDQTLYIKDKEKNEYHPDSLWDDQAIFIKDKRGLIIILGCAHRGIINTVDYAKKLTGIEKIYAIVGGTHLMASSDDRLNFTIDNLKASGIEKLGVSHCTGMKTAVKLAQAFGDKFFFNNVGVITKI</sequence>
<dbReference type="CDD" id="cd07713">
    <property type="entry name" value="DHPS-like_MBL-fold"/>
    <property type="match status" value="1"/>
</dbReference>
<accession>A0A520KTV7</accession>
<dbReference type="InterPro" id="IPR041712">
    <property type="entry name" value="DHPS-like_MBL-fold"/>
</dbReference>
<dbReference type="SUPFAM" id="SSF56281">
    <property type="entry name" value="Metallo-hydrolase/oxidoreductase"/>
    <property type="match status" value="1"/>
</dbReference>
<protein>
    <submittedName>
        <fullName evidence="2">MBL fold metallo-hydrolase</fullName>
    </submittedName>
</protein>
<dbReference type="Pfam" id="PF00753">
    <property type="entry name" value="Lactamase_B"/>
    <property type="match status" value="1"/>
</dbReference>
<dbReference type="InterPro" id="IPR052926">
    <property type="entry name" value="Metallo-beta-lactamase_dom"/>
</dbReference>
<proteinExistence type="predicted"/>
<dbReference type="InterPro" id="IPR001279">
    <property type="entry name" value="Metallo-B-lactamas"/>
</dbReference>
<dbReference type="PANTHER" id="PTHR13754:SF18">
    <property type="entry name" value="7,8-DIHYDROPTERIN-6-METHYL-4-(BETA-D-RIBOFURANOSYL)-AMINOBENZENE-5'-PHOSPHATE SYNTHASE"/>
    <property type="match status" value="1"/>
</dbReference>
<dbReference type="GO" id="GO:0016740">
    <property type="term" value="F:transferase activity"/>
    <property type="evidence" value="ECO:0007669"/>
    <property type="project" value="TreeGrafter"/>
</dbReference>
<evidence type="ECO:0000313" key="3">
    <source>
        <dbReference type="Proteomes" id="UP000317158"/>
    </source>
</evidence>
<dbReference type="Proteomes" id="UP000317158">
    <property type="component" value="Unassembled WGS sequence"/>
</dbReference>